<dbReference type="Proteomes" id="UP000239590">
    <property type="component" value="Unassembled WGS sequence"/>
</dbReference>
<dbReference type="RefSeq" id="WP_104715389.1">
    <property type="nucleotide sequence ID" value="NZ_PTRA01000005.1"/>
</dbReference>
<feature type="signal peptide" evidence="1">
    <location>
        <begin position="1"/>
        <end position="23"/>
    </location>
</feature>
<dbReference type="PANTHER" id="PTHR36848:SF2">
    <property type="entry name" value="SECRETED PROTEIN"/>
    <property type="match status" value="1"/>
</dbReference>
<proteinExistence type="predicted"/>
<keyword evidence="1" id="KW-0732">Signal</keyword>
<reference evidence="3" key="1">
    <citation type="submission" date="2018-02" db="EMBL/GenBank/DDBJ databases">
        <title>Genome sequencing of Solimonas sp. HR-BB.</title>
        <authorList>
            <person name="Lee Y."/>
            <person name="Jeon C.O."/>
        </authorList>
    </citation>
    <scope>NUCLEOTIDE SEQUENCE [LARGE SCALE GENOMIC DNA]</scope>
    <source>
        <strain evidence="3">HR-U</strain>
    </source>
</reference>
<evidence type="ECO:0000256" key="1">
    <source>
        <dbReference type="SAM" id="SignalP"/>
    </source>
</evidence>
<dbReference type="InterPro" id="IPR053161">
    <property type="entry name" value="Ulvan_degrading_GH"/>
</dbReference>
<dbReference type="GO" id="GO:0016787">
    <property type="term" value="F:hydrolase activity"/>
    <property type="evidence" value="ECO:0007669"/>
    <property type="project" value="UniProtKB-KW"/>
</dbReference>
<organism evidence="2 3">
    <name type="scientific">Siphonobacter curvatus</name>
    <dbReference type="NCBI Taxonomy" id="2094562"/>
    <lineage>
        <taxon>Bacteria</taxon>
        <taxon>Pseudomonadati</taxon>
        <taxon>Bacteroidota</taxon>
        <taxon>Cytophagia</taxon>
        <taxon>Cytophagales</taxon>
        <taxon>Cytophagaceae</taxon>
        <taxon>Siphonobacter</taxon>
    </lineage>
</organism>
<dbReference type="CDD" id="cd03143">
    <property type="entry name" value="A4_beta-galactosidase_middle_domain"/>
    <property type="match status" value="1"/>
</dbReference>
<evidence type="ECO:0000313" key="3">
    <source>
        <dbReference type="Proteomes" id="UP000239590"/>
    </source>
</evidence>
<name>A0A2S7IH12_9BACT</name>
<protein>
    <submittedName>
        <fullName evidence="2">Glycoside hydrolase family 2 protein</fullName>
    </submittedName>
</protein>
<gene>
    <name evidence="2" type="ORF">C5O19_21235</name>
</gene>
<dbReference type="SUPFAM" id="SSF49785">
    <property type="entry name" value="Galactose-binding domain-like"/>
    <property type="match status" value="1"/>
</dbReference>
<comment type="caution">
    <text evidence="2">The sequence shown here is derived from an EMBL/GenBank/DDBJ whole genome shotgun (WGS) entry which is preliminary data.</text>
</comment>
<feature type="chain" id="PRO_5015460097" evidence="1">
    <location>
        <begin position="24"/>
        <end position="937"/>
    </location>
</feature>
<dbReference type="EMBL" id="PTRA01000005">
    <property type="protein sequence ID" value="PQA55070.1"/>
    <property type="molecule type" value="Genomic_DNA"/>
</dbReference>
<sequence length="937" mass="105394">MKKTTLSACLLTCLLSVAGASQAQVNWPVITFQHKPWSRWWWEGSAVKNQELRKALETYQKAGLGGLEIVPIYGVKGYEKDFLTYLSPQWMEALAYTLQEAKRLNLGIDMSQGSGWPFGGPWVTEKDAAKTVYHQTYELKEGQHLAEKVLYSVPGFVRTANPTKLELSQVKAPLSANTNLQELALDQIQYPAQLKAQRLVARNQQGTTLDLTSKLDENNTLNWQAPAGSWKLLALFEGMHGKMVERAAPGGEGYAIDHFSKVATDRYLNQFDQAFKGHTLKGLRAMFNDSYEVDDARGQSNWTPEFFAEFRKRRGYALEEHLFDLLDKGENQLGVLYDYRLTISELLQENYTSAWRKWANQRGYPIRNQSHGSPANILDLYATSDIPETEGRDIFRFKFASSAAHVTGKTLVSCEAATWLNEHFVSTLGDVKRATDLYFLGGVNHLFYHGIEYSPSTDPWPGWLFYAAVHFQPTNPFWHHFPTLNQYIARSQSFLQQGRANNDVLLYYPLADKYNEPGRELLQHFDGMEKGFKGTVFEASAEEMQAKGYAFDYISDKQILTLQTQQKQLISQGGRYQTLVLPAVHYLPLATQKALLQLVHNGATVIFYKNRPERVPGLFQHESQQKAFDEGFAGLQWSKSEAGQRAVWGKGQLLLGNDLTELFEQAGVRREAMVAEGIQFSRRLIGSKTLYFILNTNKKAWDGWLPLSTRAASVALYDAYTGNKGLARLQDGKVWVQLAAGASLLLETAPTQQTGTPFPYYKTAGAKTALKGPWKVHFREGGPRLPADLELTILKPWTEVNQPELLEFSGLASYQTTFTKPEGSAKRWLLQLGKLHGSAEVLVNGTSVGTLLEDDQQVVLEERWLKASNSLEIKVANGMANRIISLEKQGGAYKKFYNTNFPARLKENVGKDGLFTAKDWKPLPSGLEGEITIQPIE</sequence>
<dbReference type="AlphaFoldDB" id="A0A2S7IH12"/>
<keyword evidence="3" id="KW-1185">Reference proteome</keyword>
<dbReference type="PANTHER" id="PTHR36848">
    <property type="entry name" value="DNA-BINDING PROTEIN (PUTATIVE SECRETED PROTEIN)-RELATED"/>
    <property type="match status" value="1"/>
</dbReference>
<accession>A0A2S7IH12</accession>
<keyword evidence="2" id="KW-0378">Hydrolase</keyword>
<dbReference type="InterPro" id="IPR008979">
    <property type="entry name" value="Galactose-bd-like_sf"/>
</dbReference>
<dbReference type="OrthoDB" id="9761519at2"/>
<dbReference type="Pfam" id="PF17132">
    <property type="entry name" value="Glyco_hydro_106"/>
    <property type="match status" value="2"/>
</dbReference>
<dbReference type="NCBIfam" id="NF045579">
    <property type="entry name" value="rhamnoside_JR"/>
    <property type="match status" value="1"/>
</dbReference>
<evidence type="ECO:0000313" key="2">
    <source>
        <dbReference type="EMBL" id="PQA55070.1"/>
    </source>
</evidence>
<dbReference type="Gene3D" id="2.60.120.260">
    <property type="entry name" value="Galactose-binding domain-like"/>
    <property type="match status" value="1"/>
</dbReference>